<name>F4MN30_9BACT</name>
<evidence type="ECO:0000313" key="1">
    <source>
        <dbReference type="EMBL" id="CBL87543.1"/>
    </source>
</evidence>
<organism evidence="1">
    <name type="scientific">uncultured Flavobacteriia bacterium</name>
    <dbReference type="NCBI Taxonomy" id="212695"/>
    <lineage>
        <taxon>Bacteria</taxon>
        <taxon>Pseudomonadati</taxon>
        <taxon>Bacteroidota</taxon>
        <taxon>Flavobacteriia</taxon>
        <taxon>environmental samples</taxon>
    </lineage>
</organism>
<protein>
    <submittedName>
        <fullName evidence="1">Glycosyl transferase protein, family 1</fullName>
    </submittedName>
</protein>
<sequence length="293" mass="34021">MTKKKVLIITYYWPPSGGAGVQRWLKFIKYLPNYNWNPTVFTVRNGEYPVLDEVLLKDVPEHINVIKGPIWEPYSFYKKITGRKKYDRINSSFLSQKRKKMVLFEKLSIWIRGNFFIPDARRFWIKPSIRILSKILEQNTFDAIISTGPPHSTHLIASTLAKRFSIPWLADFRDPWTNIDFYKDLMLSHWADRKHSGIPGYRARIRPIVSRITIHWPSFYNVVTGKTLALPNLIALQHIPLSPAGVIAKRPAPIALPNSCAAEWRMAPDAVFSPYASVRYFTPHMVHSQYNLL</sequence>
<reference evidence="1" key="2">
    <citation type="journal article" date="2012" name="Environ. Microbiol.">
        <title>Genomic content of uncultured Bacteroidetes from contrasting oceanic provinces in the North Atlantic Ocean.</title>
        <authorList>
            <person name="Gomez-Pereira P.R."/>
            <person name="Schuler M."/>
            <person name="Fuchs B.M."/>
            <person name="Bennke C."/>
            <person name="Teeling H."/>
            <person name="Waldmann J."/>
            <person name="Richter M."/>
            <person name="Barbe V."/>
            <person name="Bataille E."/>
            <person name="Glockner F.O."/>
            <person name="Amann R."/>
        </authorList>
    </citation>
    <scope>NUCLEOTIDE SEQUENCE</scope>
</reference>
<dbReference type="EMBL" id="FQ032827">
    <property type="protein sequence ID" value="CBL87543.1"/>
    <property type="molecule type" value="Genomic_DNA"/>
</dbReference>
<keyword evidence="1" id="KW-0808">Transferase</keyword>
<proteinExistence type="predicted"/>
<dbReference type="AlphaFoldDB" id="F4MN30"/>
<gene>
    <name evidence="1" type="ORF">S18_906_0001</name>
</gene>
<accession>F4MN30</accession>
<dbReference type="SUPFAM" id="SSF53756">
    <property type="entry name" value="UDP-Glycosyltransferase/glycogen phosphorylase"/>
    <property type="match status" value="1"/>
</dbReference>
<reference evidence="1" key="1">
    <citation type="submission" date="2010-05" db="EMBL/GenBank/DDBJ databases">
        <authorList>
            <person name="Genoscope - CEA"/>
        </authorList>
    </citation>
    <scope>NUCLEOTIDE SEQUENCE</scope>
</reference>
<dbReference type="GO" id="GO:0016740">
    <property type="term" value="F:transferase activity"/>
    <property type="evidence" value="ECO:0007669"/>
    <property type="project" value="UniProtKB-KW"/>
</dbReference>